<dbReference type="AlphaFoldDB" id="A0A1H3MDI8"/>
<protein>
    <submittedName>
        <fullName evidence="5">4'-phosphopantetheinyl transferase</fullName>
    </submittedName>
</protein>
<dbReference type="Pfam" id="PF22624">
    <property type="entry name" value="AASDHPPT_N"/>
    <property type="match status" value="1"/>
</dbReference>
<evidence type="ECO:0000259" key="3">
    <source>
        <dbReference type="Pfam" id="PF01648"/>
    </source>
</evidence>
<feature type="domain" description="4'-phosphopantetheinyl transferase" evidence="3">
    <location>
        <begin position="115"/>
        <end position="212"/>
    </location>
</feature>
<dbReference type="STRING" id="44576.SAMN05421881_10597"/>
<dbReference type="OrthoDB" id="9808281at2"/>
<dbReference type="GO" id="GO:0000287">
    <property type="term" value="F:magnesium ion binding"/>
    <property type="evidence" value="ECO:0007669"/>
    <property type="project" value="InterPro"/>
</dbReference>
<comment type="similarity">
    <text evidence="1">Belongs to the P-Pant transferase superfamily. Gsp/Sfp/HetI/AcpT family.</text>
</comment>
<dbReference type="GO" id="GO:0005829">
    <property type="term" value="C:cytosol"/>
    <property type="evidence" value="ECO:0007669"/>
    <property type="project" value="TreeGrafter"/>
</dbReference>
<accession>A0A1H3MDI8</accession>
<reference evidence="5 6" key="1">
    <citation type="submission" date="2016-10" db="EMBL/GenBank/DDBJ databases">
        <authorList>
            <person name="de Groot N.N."/>
        </authorList>
    </citation>
    <scope>NUCLEOTIDE SEQUENCE [LARGE SCALE GENOMIC DNA]</scope>
    <source>
        <strain evidence="5 6">Nm1</strain>
    </source>
</reference>
<evidence type="ECO:0000313" key="6">
    <source>
        <dbReference type="Proteomes" id="UP000198640"/>
    </source>
</evidence>
<dbReference type="Gene3D" id="3.90.470.20">
    <property type="entry name" value="4'-phosphopantetheinyl transferase domain"/>
    <property type="match status" value="2"/>
</dbReference>
<evidence type="ECO:0000256" key="1">
    <source>
        <dbReference type="ARBA" id="ARBA00010990"/>
    </source>
</evidence>
<evidence type="ECO:0000259" key="4">
    <source>
        <dbReference type="Pfam" id="PF22624"/>
    </source>
</evidence>
<dbReference type="SUPFAM" id="SSF56214">
    <property type="entry name" value="4'-phosphopantetheinyl transferase"/>
    <property type="match status" value="2"/>
</dbReference>
<dbReference type="PANTHER" id="PTHR12215">
    <property type="entry name" value="PHOSPHOPANTETHEINE TRANSFERASE"/>
    <property type="match status" value="1"/>
</dbReference>
<dbReference type="InterPro" id="IPR055066">
    <property type="entry name" value="AASDHPPT_N"/>
</dbReference>
<keyword evidence="2 5" id="KW-0808">Transferase</keyword>
<proteinExistence type="inferred from homology"/>
<evidence type="ECO:0000256" key="2">
    <source>
        <dbReference type="ARBA" id="ARBA00022679"/>
    </source>
</evidence>
<keyword evidence="6" id="KW-1185">Reference proteome</keyword>
<feature type="domain" description="4'-phosphopantetheinyl transferase N-terminal" evidence="4">
    <location>
        <begin position="34"/>
        <end position="109"/>
    </location>
</feature>
<name>A0A1H3MDI8_9PROT</name>
<dbReference type="RefSeq" id="WP_090415313.1">
    <property type="nucleotide sequence ID" value="NZ_FNOY01000059.1"/>
</dbReference>
<dbReference type="PANTHER" id="PTHR12215:SF10">
    <property type="entry name" value="L-AMINOADIPATE-SEMIALDEHYDE DEHYDROGENASE-PHOSPHOPANTETHEINYL TRANSFERASE"/>
    <property type="match status" value="1"/>
</dbReference>
<dbReference type="InterPro" id="IPR050559">
    <property type="entry name" value="P-Pant_transferase_sf"/>
</dbReference>
<dbReference type="EMBL" id="FNOY01000059">
    <property type="protein sequence ID" value="SDY74781.1"/>
    <property type="molecule type" value="Genomic_DNA"/>
</dbReference>
<sequence>MKRIALPEVLPVGIEVWMIEFKFDTPCTGSDWVLLNAEEQAHALRYHQFQDQVRFIKTRASLRRLLAMRLMSSPKTLHIQADNLGKPRLQAYSNIEFNVSHSGHYALIALSTIGAIGIDIEYMHRDVANLEKLVFTSMERAMGYWSSSNFIELWVVKESVLKALGLGITDFLQSVTVLPNYDDSYHIILDQPSMTKIRAWSIDVVPGYTAALALANSDGWHA</sequence>
<evidence type="ECO:0000313" key="5">
    <source>
        <dbReference type="EMBL" id="SDY74781.1"/>
    </source>
</evidence>
<dbReference type="InterPro" id="IPR037143">
    <property type="entry name" value="4-PPantetheinyl_Trfase_dom_sf"/>
</dbReference>
<dbReference type="InterPro" id="IPR008278">
    <property type="entry name" value="4-PPantetheinyl_Trfase_dom"/>
</dbReference>
<dbReference type="GO" id="GO:0008897">
    <property type="term" value="F:holo-[acyl-carrier-protein] synthase activity"/>
    <property type="evidence" value="ECO:0007669"/>
    <property type="project" value="InterPro"/>
</dbReference>
<dbReference type="Proteomes" id="UP000198640">
    <property type="component" value="Unassembled WGS sequence"/>
</dbReference>
<dbReference type="Pfam" id="PF01648">
    <property type="entry name" value="ACPS"/>
    <property type="match status" value="1"/>
</dbReference>
<dbReference type="GO" id="GO:0019878">
    <property type="term" value="P:lysine biosynthetic process via aminoadipic acid"/>
    <property type="evidence" value="ECO:0007669"/>
    <property type="project" value="TreeGrafter"/>
</dbReference>
<gene>
    <name evidence="5" type="ORF">SAMN05421881_10597</name>
</gene>
<organism evidence="5 6">
    <name type="scientific">Nitrosomonas halophila</name>
    <dbReference type="NCBI Taxonomy" id="44576"/>
    <lineage>
        <taxon>Bacteria</taxon>
        <taxon>Pseudomonadati</taxon>
        <taxon>Pseudomonadota</taxon>
        <taxon>Betaproteobacteria</taxon>
        <taxon>Nitrosomonadales</taxon>
        <taxon>Nitrosomonadaceae</taxon>
        <taxon>Nitrosomonas</taxon>
    </lineage>
</organism>